<organism evidence="1 2">
    <name type="scientific">Bifidobacterium aerophilum</name>
    <dbReference type="NCBI Taxonomy" id="1798155"/>
    <lineage>
        <taxon>Bacteria</taxon>
        <taxon>Bacillati</taxon>
        <taxon>Actinomycetota</taxon>
        <taxon>Actinomycetes</taxon>
        <taxon>Bifidobacteriales</taxon>
        <taxon>Bifidobacteriaceae</taxon>
        <taxon>Bifidobacterium</taxon>
    </lineage>
</organism>
<comment type="caution">
    <text evidence="1">The sequence shown here is derived from an EMBL/GenBank/DDBJ whole genome shotgun (WGS) entry which is preliminary data.</text>
</comment>
<accession>A0A6N9Z5Y3</accession>
<gene>
    <name evidence="1" type="ORF">GFD25_07600</name>
</gene>
<protein>
    <submittedName>
        <fullName evidence="1">Uncharacterized protein</fullName>
    </submittedName>
</protein>
<evidence type="ECO:0000313" key="1">
    <source>
        <dbReference type="EMBL" id="NEG89846.1"/>
    </source>
</evidence>
<dbReference type="AlphaFoldDB" id="A0A6N9Z5Y3"/>
<dbReference type="EMBL" id="WHZW01000014">
    <property type="protein sequence ID" value="NEG89846.1"/>
    <property type="molecule type" value="Genomic_DNA"/>
</dbReference>
<name>A0A6N9Z5Y3_9BIFI</name>
<reference evidence="1 2" key="1">
    <citation type="submission" date="2019-10" db="EMBL/GenBank/DDBJ databases">
        <title>Bifidobacterium from non-human primates.</title>
        <authorList>
            <person name="Modesto M."/>
        </authorList>
    </citation>
    <scope>NUCLEOTIDE SEQUENCE [LARGE SCALE GENOMIC DNA]</scope>
    <source>
        <strain evidence="1 2">TRE17</strain>
    </source>
</reference>
<proteinExistence type="predicted"/>
<keyword evidence="2" id="KW-1185">Reference proteome</keyword>
<dbReference type="Proteomes" id="UP000469194">
    <property type="component" value="Unassembled WGS sequence"/>
</dbReference>
<sequence length="131" mass="14505">MPAIAKDSRTLAAGISTPATPAEVNIAYLDAPRPTLDSVSDTVLYDIFYESGTQAGGYMVALENMARRHGDDRSARLWAERRRAMMDERDEVRPFDRGAQIAFKIKWDRMGKEMSHALHQGTASFLGTVSA</sequence>
<evidence type="ECO:0000313" key="2">
    <source>
        <dbReference type="Proteomes" id="UP000469194"/>
    </source>
</evidence>